<name>A0A2M4B619_9DIPT</name>
<feature type="chain" id="PRO_5014772816" evidence="1">
    <location>
        <begin position="26"/>
        <end position="76"/>
    </location>
</feature>
<evidence type="ECO:0000313" key="2">
    <source>
        <dbReference type="EMBL" id="MBW48503.1"/>
    </source>
</evidence>
<keyword evidence="1" id="KW-0732">Signal</keyword>
<dbReference type="EMBL" id="GGFK01015182">
    <property type="protein sequence ID" value="MBW48503.1"/>
    <property type="molecule type" value="Transcribed_RNA"/>
</dbReference>
<feature type="signal peptide" evidence="1">
    <location>
        <begin position="1"/>
        <end position="25"/>
    </location>
</feature>
<evidence type="ECO:0000256" key="1">
    <source>
        <dbReference type="SAM" id="SignalP"/>
    </source>
</evidence>
<proteinExistence type="predicted"/>
<dbReference type="AlphaFoldDB" id="A0A2M4B619"/>
<protein>
    <submittedName>
        <fullName evidence="2">Putative secreted protein</fullName>
    </submittedName>
</protein>
<sequence length="76" mass="8046">MNRMNGVLATLLRIVLSLLNKSTFSMYANPSNVATRGAKISSTFVCSSTSFVSRSAKARCRMGSAVGKCSGCCCKI</sequence>
<accession>A0A2M4B619</accession>
<organism evidence="2">
    <name type="scientific">Anopheles triannulatus</name>
    <dbReference type="NCBI Taxonomy" id="58253"/>
    <lineage>
        <taxon>Eukaryota</taxon>
        <taxon>Metazoa</taxon>
        <taxon>Ecdysozoa</taxon>
        <taxon>Arthropoda</taxon>
        <taxon>Hexapoda</taxon>
        <taxon>Insecta</taxon>
        <taxon>Pterygota</taxon>
        <taxon>Neoptera</taxon>
        <taxon>Endopterygota</taxon>
        <taxon>Diptera</taxon>
        <taxon>Nematocera</taxon>
        <taxon>Culicoidea</taxon>
        <taxon>Culicidae</taxon>
        <taxon>Anophelinae</taxon>
        <taxon>Anopheles</taxon>
    </lineage>
</organism>
<reference evidence="2" key="1">
    <citation type="submission" date="2018-01" db="EMBL/GenBank/DDBJ databases">
        <title>An insight into the sialome of Amazonian anophelines.</title>
        <authorList>
            <person name="Ribeiro J.M."/>
            <person name="Scarpassa V."/>
            <person name="Calvo E."/>
        </authorList>
    </citation>
    <scope>NUCLEOTIDE SEQUENCE</scope>
    <source>
        <tissue evidence="2">Salivary glands</tissue>
    </source>
</reference>